<reference evidence="3 4" key="1">
    <citation type="submission" date="2020-05" db="EMBL/GenBank/DDBJ databases">
        <title>Complete genome sequence of Gemmatimonas greenlandica TET16.</title>
        <authorList>
            <person name="Zeng Y."/>
        </authorList>
    </citation>
    <scope>NUCLEOTIDE SEQUENCE [LARGE SCALE GENOMIC DNA]</scope>
    <source>
        <strain evidence="3 4">TET16</strain>
    </source>
</reference>
<dbReference type="Gene3D" id="3.40.50.2000">
    <property type="entry name" value="Glycogen Phosphorylase B"/>
    <property type="match status" value="2"/>
</dbReference>
<dbReference type="PANTHER" id="PTHR12526">
    <property type="entry name" value="GLYCOSYLTRANSFERASE"/>
    <property type="match status" value="1"/>
</dbReference>
<proteinExistence type="predicted"/>
<keyword evidence="4" id="KW-1185">Reference proteome</keyword>
<keyword evidence="3" id="KW-0808">Transferase</keyword>
<accession>A0A6M4IMF7</accession>
<evidence type="ECO:0000313" key="4">
    <source>
        <dbReference type="Proteomes" id="UP000500938"/>
    </source>
</evidence>
<dbReference type="KEGG" id="ggr:HKW67_12200"/>
<dbReference type="Proteomes" id="UP000500938">
    <property type="component" value="Chromosome"/>
</dbReference>
<protein>
    <submittedName>
        <fullName evidence="3">Glycosyltransferase family 4 protein</fullName>
    </submittedName>
</protein>
<sequence>MLYVEAALGYGGSGKSLVELVRSIPDIDARILAGFPIADFVTEADSVEVEVNPALVRLRDASAGRLISYVDLLCYTARWIRAIKRSARRHRADIVHANNGIALNLAAIIACRSLGVPLVVHQRGWEERTQRFSLARTLLGRARVIAISEAIADDLSTLGIAHESVSQIYDVVIPPLKPFEDSPRAPGPWRVAMHGVLNRWKGHDTFLSAAALLNARRPGEFLFRIAGMPLSGDDEYGRFLHSRARELNVEQIVHFDGFVRDIYEWLSSVDISVHASTHAEPLGRVIVEAQLAGRPVIAARGGGANELVESGVTGLMFEPGSATELANAIERLASDAHLRKQLAASAEELTRSRFDQVRLAASVRRVYDEIIPSRDTLAD</sequence>
<dbReference type="GO" id="GO:0016757">
    <property type="term" value="F:glycosyltransferase activity"/>
    <property type="evidence" value="ECO:0007669"/>
    <property type="project" value="InterPro"/>
</dbReference>
<evidence type="ECO:0000313" key="3">
    <source>
        <dbReference type="EMBL" id="QJR36214.1"/>
    </source>
</evidence>
<dbReference type="InterPro" id="IPR001296">
    <property type="entry name" value="Glyco_trans_1"/>
</dbReference>
<dbReference type="Pfam" id="PF13439">
    <property type="entry name" value="Glyco_transf_4"/>
    <property type="match status" value="1"/>
</dbReference>
<evidence type="ECO:0000259" key="2">
    <source>
        <dbReference type="Pfam" id="PF13439"/>
    </source>
</evidence>
<dbReference type="EMBL" id="CP053085">
    <property type="protein sequence ID" value="QJR36214.1"/>
    <property type="molecule type" value="Genomic_DNA"/>
</dbReference>
<feature type="domain" description="Glycosyl transferase family 1" evidence="1">
    <location>
        <begin position="182"/>
        <end position="347"/>
    </location>
</feature>
<gene>
    <name evidence="3" type="ORF">HKW67_12200</name>
</gene>
<dbReference type="AlphaFoldDB" id="A0A6M4IMF7"/>
<evidence type="ECO:0000259" key="1">
    <source>
        <dbReference type="Pfam" id="PF00534"/>
    </source>
</evidence>
<dbReference type="SUPFAM" id="SSF53756">
    <property type="entry name" value="UDP-Glycosyltransferase/glycogen phosphorylase"/>
    <property type="match status" value="1"/>
</dbReference>
<organism evidence="3 4">
    <name type="scientific">Gemmatimonas groenlandica</name>
    <dbReference type="NCBI Taxonomy" id="2732249"/>
    <lineage>
        <taxon>Bacteria</taxon>
        <taxon>Pseudomonadati</taxon>
        <taxon>Gemmatimonadota</taxon>
        <taxon>Gemmatimonadia</taxon>
        <taxon>Gemmatimonadales</taxon>
        <taxon>Gemmatimonadaceae</taxon>
        <taxon>Gemmatimonas</taxon>
    </lineage>
</organism>
<dbReference type="InterPro" id="IPR028098">
    <property type="entry name" value="Glyco_trans_4-like_N"/>
</dbReference>
<dbReference type="CDD" id="cd03801">
    <property type="entry name" value="GT4_PimA-like"/>
    <property type="match status" value="1"/>
</dbReference>
<name>A0A6M4IMF7_9BACT</name>
<feature type="domain" description="Glycosyltransferase subfamily 4-like N-terminal" evidence="2">
    <location>
        <begin position="73"/>
        <end position="169"/>
    </location>
</feature>
<dbReference type="Pfam" id="PF00534">
    <property type="entry name" value="Glycos_transf_1"/>
    <property type="match status" value="1"/>
</dbReference>